<feature type="compositionally biased region" description="Polar residues" evidence="1">
    <location>
        <begin position="1"/>
        <end position="16"/>
    </location>
</feature>
<organism evidence="2 3">
    <name type="scientific">Mucor saturninus</name>
    <dbReference type="NCBI Taxonomy" id="64648"/>
    <lineage>
        <taxon>Eukaryota</taxon>
        <taxon>Fungi</taxon>
        <taxon>Fungi incertae sedis</taxon>
        <taxon>Mucoromycota</taxon>
        <taxon>Mucoromycotina</taxon>
        <taxon>Mucoromycetes</taxon>
        <taxon>Mucorales</taxon>
        <taxon>Mucorineae</taxon>
        <taxon>Mucoraceae</taxon>
        <taxon>Mucor</taxon>
    </lineage>
</organism>
<dbReference type="EMBL" id="JAEPRD010000103">
    <property type="protein sequence ID" value="KAG2198887.1"/>
    <property type="molecule type" value="Genomic_DNA"/>
</dbReference>
<feature type="region of interest" description="Disordered" evidence="1">
    <location>
        <begin position="461"/>
        <end position="495"/>
    </location>
</feature>
<name>A0A8H7QUC6_9FUNG</name>
<feature type="compositionally biased region" description="Basic residues" evidence="1">
    <location>
        <begin position="140"/>
        <end position="149"/>
    </location>
</feature>
<dbReference type="OrthoDB" id="2277003at2759"/>
<feature type="region of interest" description="Disordered" evidence="1">
    <location>
        <begin position="395"/>
        <end position="437"/>
    </location>
</feature>
<feature type="region of interest" description="Disordered" evidence="1">
    <location>
        <begin position="212"/>
        <end position="249"/>
    </location>
</feature>
<feature type="compositionally biased region" description="Low complexity" evidence="1">
    <location>
        <begin position="235"/>
        <end position="246"/>
    </location>
</feature>
<sequence>MINDSTTSVHSRTNNKAVEPHSENDVNNKSRKFRWSSCFSFITKFKKSKSQKIRLSQSYEEFAPVEYPTTKSEPATIQVLQVRPCSSIPWRQQPSSSLSPPPRQAKSKRDSSMSHRHSQPADPTKYGRRPLVDPTLTPRVKPRSIKTKKQPSLLRLSLDAELLHSPDGVHDNESLYTCKTGHSSSSFTLPNQVQPYRSGTLGATRNPKLSLTFDNDVPPLPLLNIPSSNEHTRPNSQSTTTTSNSNISFADSPVSVEAVALDIDGGEKLTLKQRRQRKSPLSMPETEQLTIALKELLVNEQEEKKKQQQQRKSYQEEVWRQQLLEQSIAFSFQNKSRQEAMLTLEGKKSQGVLSLQPIVNVHDLDHHFEKDNSTGDVVRDKAQYDAIVSSSAIHKRQLSHDERRSTITISNNNRTSLRARSPSHSSANEKKVLQTQTHQQTTIEKAAAAIDEHGITNQACSTNKKTNTIGSHLSVTPETPPHHQLNAPSLISAPSTPNSIDSSVFEDYMVHERQHVALALNH</sequence>
<protein>
    <submittedName>
        <fullName evidence="2">Uncharacterized protein</fullName>
    </submittedName>
</protein>
<keyword evidence="3" id="KW-1185">Reference proteome</keyword>
<gene>
    <name evidence="2" type="ORF">INT47_010292</name>
</gene>
<feature type="compositionally biased region" description="Polar residues" evidence="1">
    <location>
        <begin position="406"/>
        <end position="426"/>
    </location>
</feature>
<evidence type="ECO:0000256" key="1">
    <source>
        <dbReference type="SAM" id="MobiDB-lite"/>
    </source>
</evidence>
<accession>A0A8H7QUC6</accession>
<dbReference type="AlphaFoldDB" id="A0A8H7QUC6"/>
<feature type="region of interest" description="Disordered" evidence="1">
    <location>
        <begin position="1"/>
        <end position="27"/>
    </location>
</feature>
<feature type="compositionally biased region" description="Basic and acidic residues" evidence="1">
    <location>
        <begin position="18"/>
        <end position="27"/>
    </location>
</feature>
<comment type="caution">
    <text evidence="2">The sequence shown here is derived from an EMBL/GenBank/DDBJ whole genome shotgun (WGS) entry which is preliminary data.</text>
</comment>
<reference evidence="2" key="1">
    <citation type="submission" date="2020-12" db="EMBL/GenBank/DDBJ databases">
        <title>Metabolic potential, ecology and presence of endohyphal bacteria is reflected in genomic diversity of Mucoromycotina.</title>
        <authorList>
            <person name="Muszewska A."/>
            <person name="Okrasinska A."/>
            <person name="Steczkiewicz K."/>
            <person name="Drgas O."/>
            <person name="Orlowska M."/>
            <person name="Perlinska-Lenart U."/>
            <person name="Aleksandrzak-Piekarczyk T."/>
            <person name="Szatraj K."/>
            <person name="Zielenkiewicz U."/>
            <person name="Pilsyk S."/>
            <person name="Malc E."/>
            <person name="Mieczkowski P."/>
            <person name="Kruszewska J.S."/>
            <person name="Biernat P."/>
            <person name="Pawlowska J."/>
        </authorList>
    </citation>
    <scope>NUCLEOTIDE SEQUENCE</scope>
    <source>
        <strain evidence="2">WA0000017839</strain>
    </source>
</reference>
<feature type="compositionally biased region" description="Polar residues" evidence="1">
    <location>
        <begin position="461"/>
        <end position="477"/>
    </location>
</feature>
<proteinExistence type="predicted"/>
<evidence type="ECO:0000313" key="2">
    <source>
        <dbReference type="EMBL" id="KAG2198887.1"/>
    </source>
</evidence>
<feature type="region of interest" description="Disordered" evidence="1">
    <location>
        <begin position="88"/>
        <end position="152"/>
    </location>
</feature>
<feature type="compositionally biased region" description="Polar residues" evidence="1">
    <location>
        <begin position="486"/>
        <end position="495"/>
    </location>
</feature>
<dbReference type="Proteomes" id="UP000603453">
    <property type="component" value="Unassembled WGS sequence"/>
</dbReference>
<evidence type="ECO:0000313" key="3">
    <source>
        <dbReference type="Proteomes" id="UP000603453"/>
    </source>
</evidence>